<gene>
    <name evidence="1" type="ORF">Pint_19679</name>
</gene>
<accession>A0ACC0XEH1</accession>
<proteinExistence type="predicted"/>
<dbReference type="Proteomes" id="UP001163603">
    <property type="component" value="Chromosome 13"/>
</dbReference>
<keyword evidence="2" id="KW-1185">Reference proteome</keyword>
<comment type="caution">
    <text evidence="1">The sequence shown here is derived from an EMBL/GenBank/DDBJ whole genome shotgun (WGS) entry which is preliminary data.</text>
</comment>
<reference evidence="2" key="1">
    <citation type="journal article" date="2023" name="G3 (Bethesda)">
        <title>Genome assembly and association tests identify interacting loci associated with vigor, precocity, and sex in interspecific pistachio rootstocks.</title>
        <authorList>
            <person name="Palmer W."/>
            <person name="Jacygrad E."/>
            <person name="Sagayaradj S."/>
            <person name="Cavanaugh K."/>
            <person name="Han R."/>
            <person name="Bertier L."/>
            <person name="Beede B."/>
            <person name="Kafkas S."/>
            <person name="Golino D."/>
            <person name="Preece J."/>
            <person name="Michelmore R."/>
        </authorList>
    </citation>
    <scope>NUCLEOTIDE SEQUENCE [LARGE SCALE GENOMIC DNA]</scope>
</reference>
<name>A0ACC0XEH1_9ROSI</name>
<dbReference type="EMBL" id="CM047748">
    <property type="protein sequence ID" value="KAJ0014658.1"/>
    <property type="molecule type" value="Genomic_DNA"/>
</dbReference>
<protein>
    <submittedName>
        <fullName evidence="1">Uncharacterized protein</fullName>
    </submittedName>
</protein>
<organism evidence="1 2">
    <name type="scientific">Pistacia integerrima</name>
    <dbReference type="NCBI Taxonomy" id="434235"/>
    <lineage>
        <taxon>Eukaryota</taxon>
        <taxon>Viridiplantae</taxon>
        <taxon>Streptophyta</taxon>
        <taxon>Embryophyta</taxon>
        <taxon>Tracheophyta</taxon>
        <taxon>Spermatophyta</taxon>
        <taxon>Magnoliopsida</taxon>
        <taxon>eudicotyledons</taxon>
        <taxon>Gunneridae</taxon>
        <taxon>Pentapetalae</taxon>
        <taxon>rosids</taxon>
        <taxon>malvids</taxon>
        <taxon>Sapindales</taxon>
        <taxon>Anacardiaceae</taxon>
        <taxon>Pistacia</taxon>
    </lineage>
</organism>
<evidence type="ECO:0000313" key="2">
    <source>
        <dbReference type="Proteomes" id="UP001163603"/>
    </source>
</evidence>
<evidence type="ECO:0000313" key="1">
    <source>
        <dbReference type="EMBL" id="KAJ0014658.1"/>
    </source>
</evidence>
<sequence length="179" mass="19988">MNPSSISHFVLLVISLLPYQILCRDQSLEGIDLITKTCEHTRFRTLCIAALTSDTESKSTNLHGLAEISLKIALSNASETHDYISELAGKTKDKYMQQCLEDCSENYRQAALQIEDSMKALSSKGYENVKTWVSGAMSNAESCQEGFHGKRGYKCPFSMMNKFFSQLCSISLSITNLFD</sequence>